<dbReference type="PROSITE" id="PS51892">
    <property type="entry name" value="SUBTILASE"/>
    <property type="match status" value="1"/>
</dbReference>
<feature type="active site" description="Charge relay system" evidence="9 10">
    <location>
        <position position="164"/>
    </location>
</feature>
<evidence type="ECO:0000259" key="15">
    <source>
        <dbReference type="Pfam" id="PF02225"/>
    </source>
</evidence>
<dbReference type="InterPro" id="IPR010259">
    <property type="entry name" value="S8pro/Inhibitor_I9"/>
</dbReference>
<evidence type="ECO:0000256" key="9">
    <source>
        <dbReference type="PIRSR" id="PIRSR615500-1"/>
    </source>
</evidence>
<feature type="active site" description="Charge relay system" evidence="9 10">
    <location>
        <position position="598"/>
    </location>
</feature>
<feature type="signal peptide" evidence="13">
    <location>
        <begin position="1"/>
        <end position="20"/>
    </location>
</feature>
<evidence type="ECO:0000256" key="7">
    <source>
        <dbReference type="ARBA" id="ARBA00022825"/>
    </source>
</evidence>
<dbReference type="CDD" id="cd02120">
    <property type="entry name" value="PA_subtilisin_like"/>
    <property type="match status" value="1"/>
</dbReference>
<keyword evidence="5 13" id="KW-0732">Signal</keyword>
<dbReference type="Gene3D" id="3.40.50.200">
    <property type="entry name" value="Peptidase S8/S53 domain"/>
    <property type="match status" value="1"/>
</dbReference>
<dbReference type="EMBL" id="WWCK01000005">
    <property type="protein sequence ID" value="MYM68389.1"/>
    <property type="molecule type" value="Genomic_DNA"/>
</dbReference>
<dbReference type="Pfam" id="PF17766">
    <property type="entry name" value="fn3_6"/>
    <property type="match status" value="1"/>
</dbReference>
<keyword evidence="19" id="KW-1185">Reference proteome</keyword>
<dbReference type="PANTHER" id="PTHR10795">
    <property type="entry name" value="PROPROTEIN CONVERTASE SUBTILISIN/KEXIN"/>
    <property type="match status" value="1"/>
</dbReference>
<evidence type="ECO:0000259" key="14">
    <source>
        <dbReference type="Pfam" id="PF00082"/>
    </source>
</evidence>
<evidence type="ECO:0000256" key="8">
    <source>
        <dbReference type="ARBA" id="ARBA00023180"/>
    </source>
</evidence>
<evidence type="ECO:0000256" key="3">
    <source>
        <dbReference type="ARBA" id="ARBA00022525"/>
    </source>
</evidence>
<dbReference type="Pfam" id="PF00082">
    <property type="entry name" value="Peptidase_S8"/>
    <property type="match status" value="1"/>
</dbReference>
<dbReference type="SUPFAM" id="SSF52025">
    <property type="entry name" value="PA domain"/>
    <property type="match status" value="1"/>
</dbReference>
<evidence type="ECO:0000256" key="10">
    <source>
        <dbReference type="PROSITE-ProRule" id="PRU01240"/>
    </source>
</evidence>
<evidence type="ECO:0000256" key="11">
    <source>
        <dbReference type="RuleBase" id="RU003355"/>
    </source>
</evidence>
<dbReference type="PRINTS" id="PR00723">
    <property type="entry name" value="SUBTILISIN"/>
</dbReference>
<dbReference type="InterPro" id="IPR036852">
    <property type="entry name" value="Peptidase_S8/S53_dom_sf"/>
</dbReference>
<feature type="region of interest" description="Disordered" evidence="12">
    <location>
        <begin position="1024"/>
        <end position="1048"/>
    </location>
</feature>
<dbReference type="InterPro" id="IPR003137">
    <property type="entry name" value="PA_domain"/>
</dbReference>
<dbReference type="Gene3D" id="2.60.120.380">
    <property type="match status" value="1"/>
</dbReference>
<keyword evidence="8" id="KW-0325">Glycoprotein</keyword>
<evidence type="ECO:0000313" key="19">
    <source>
        <dbReference type="Proteomes" id="UP000450012"/>
    </source>
</evidence>
<feature type="domain" description="Peptidase S8/S53" evidence="14">
    <location>
        <begin position="155"/>
        <end position="642"/>
    </location>
</feature>
<organism evidence="18 19">
    <name type="scientific">Duganella rivi</name>
    <dbReference type="NCBI Taxonomy" id="2666083"/>
    <lineage>
        <taxon>Bacteria</taxon>
        <taxon>Pseudomonadati</taxon>
        <taxon>Pseudomonadota</taxon>
        <taxon>Betaproteobacteria</taxon>
        <taxon>Burkholderiales</taxon>
        <taxon>Oxalobacteraceae</taxon>
        <taxon>Telluria group</taxon>
        <taxon>Duganella</taxon>
    </lineage>
</organism>
<protein>
    <submittedName>
        <fullName evidence="18">S8 family serine peptidase</fullName>
    </submittedName>
</protein>
<evidence type="ECO:0000313" key="18">
    <source>
        <dbReference type="EMBL" id="MYM68389.1"/>
    </source>
</evidence>
<keyword evidence="4 10" id="KW-0645">Protease</keyword>
<dbReference type="Pfam" id="PF02225">
    <property type="entry name" value="PA"/>
    <property type="match status" value="1"/>
</dbReference>
<dbReference type="InterPro" id="IPR041469">
    <property type="entry name" value="Subtilisin-like_FN3"/>
</dbReference>
<feature type="domain" description="Subtilisin-like protease fibronectin type-III" evidence="17">
    <location>
        <begin position="707"/>
        <end position="798"/>
    </location>
</feature>
<dbReference type="PROSITE" id="PS00138">
    <property type="entry name" value="SUBTILASE_SER"/>
    <property type="match status" value="1"/>
</dbReference>
<evidence type="ECO:0000256" key="12">
    <source>
        <dbReference type="SAM" id="MobiDB-lite"/>
    </source>
</evidence>
<dbReference type="InterPro" id="IPR046450">
    <property type="entry name" value="PA_dom_sf"/>
</dbReference>
<dbReference type="GO" id="GO:0004252">
    <property type="term" value="F:serine-type endopeptidase activity"/>
    <property type="evidence" value="ECO:0007669"/>
    <property type="project" value="UniProtKB-UniRule"/>
</dbReference>
<evidence type="ECO:0000256" key="13">
    <source>
        <dbReference type="SAM" id="SignalP"/>
    </source>
</evidence>
<dbReference type="InterPro" id="IPR034197">
    <property type="entry name" value="Peptidases_S8_3"/>
</dbReference>
<evidence type="ECO:0000256" key="2">
    <source>
        <dbReference type="ARBA" id="ARBA00011073"/>
    </source>
</evidence>
<dbReference type="InterPro" id="IPR000209">
    <property type="entry name" value="Peptidase_S8/S53_dom"/>
</dbReference>
<evidence type="ECO:0000256" key="1">
    <source>
        <dbReference type="ARBA" id="ARBA00004613"/>
    </source>
</evidence>
<dbReference type="InterPro" id="IPR023827">
    <property type="entry name" value="Peptidase_S8_Asp-AS"/>
</dbReference>
<dbReference type="AlphaFoldDB" id="A0A7X4GSH7"/>
<dbReference type="Proteomes" id="UP000450012">
    <property type="component" value="Unassembled WGS sequence"/>
</dbReference>
<dbReference type="CDD" id="cd04852">
    <property type="entry name" value="Peptidases_S8_3"/>
    <property type="match status" value="1"/>
</dbReference>
<proteinExistence type="inferred from homology"/>
<dbReference type="SUPFAM" id="SSF52743">
    <property type="entry name" value="Subtilisin-like"/>
    <property type="match status" value="1"/>
</dbReference>
<dbReference type="GO" id="GO:0005576">
    <property type="term" value="C:extracellular region"/>
    <property type="evidence" value="ECO:0007669"/>
    <property type="project" value="UniProtKB-SubCell"/>
</dbReference>
<dbReference type="Gene3D" id="2.60.40.2310">
    <property type="match status" value="1"/>
</dbReference>
<feature type="domain" description="Inhibitor I9" evidence="16">
    <location>
        <begin position="27"/>
        <end position="127"/>
    </location>
</feature>
<dbReference type="Pfam" id="PF05922">
    <property type="entry name" value="Inhibitor_I9"/>
    <property type="match status" value="1"/>
</dbReference>
<accession>A0A7X4GSH7</accession>
<evidence type="ECO:0000256" key="4">
    <source>
        <dbReference type="ARBA" id="ARBA00022670"/>
    </source>
</evidence>
<comment type="caution">
    <text evidence="18">The sequence shown here is derived from an EMBL/GenBank/DDBJ whole genome shotgun (WGS) entry which is preliminary data.</text>
</comment>
<dbReference type="Gene3D" id="3.50.30.30">
    <property type="match status" value="1"/>
</dbReference>
<comment type="similarity">
    <text evidence="2 10 11">Belongs to the peptidase S8 family.</text>
</comment>
<name>A0A7X4GSH7_9BURK</name>
<evidence type="ECO:0000256" key="5">
    <source>
        <dbReference type="ARBA" id="ARBA00022729"/>
    </source>
</evidence>
<dbReference type="InterPro" id="IPR015500">
    <property type="entry name" value="Peptidase_S8_subtilisin-rel"/>
</dbReference>
<keyword evidence="6 10" id="KW-0378">Hydrolase</keyword>
<dbReference type="InterPro" id="IPR045051">
    <property type="entry name" value="SBT"/>
</dbReference>
<evidence type="ECO:0000259" key="16">
    <source>
        <dbReference type="Pfam" id="PF05922"/>
    </source>
</evidence>
<evidence type="ECO:0000259" key="17">
    <source>
        <dbReference type="Pfam" id="PF17766"/>
    </source>
</evidence>
<evidence type="ECO:0000256" key="6">
    <source>
        <dbReference type="ARBA" id="ARBA00022801"/>
    </source>
</evidence>
<feature type="domain" description="PA" evidence="15">
    <location>
        <begin position="440"/>
        <end position="509"/>
    </location>
</feature>
<dbReference type="InterPro" id="IPR023828">
    <property type="entry name" value="Peptidase_S8_Ser-AS"/>
</dbReference>
<reference evidence="18 19" key="1">
    <citation type="submission" date="2019-12" db="EMBL/GenBank/DDBJ databases">
        <title>Novel species isolated from a subtropical stream in China.</title>
        <authorList>
            <person name="Lu H."/>
        </authorList>
    </citation>
    <scope>NUCLEOTIDE SEQUENCE [LARGE SCALE GENOMIC DNA]</scope>
    <source>
        <strain evidence="18 19">FT55W</strain>
    </source>
</reference>
<dbReference type="PROSITE" id="PS00136">
    <property type="entry name" value="SUBTILASE_ASP"/>
    <property type="match status" value="1"/>
</dbReference>
<dbReference type="RefSeq" id="WP_161014952.1">
    <property type="nucleotide sequence ID" value="NZ_WWCK01000005.1"/>
</dbReference>
<sequence length="1048" mass="109076">MKLQPIFIAVALCCLGAAHADDVRRPYIVQLADKPVSTYTGGVSGIQATRPAAGQQLDLSAPNVQLYSQYLAQKQGSLLATIANAPVQYQFQLALNGFAAMLTDDEVRQLKARSDVAAISADAPRHLVTNYTTSFLGLDQANGLWSQLGGKQHAGEDIIIGVLDTGVVPENLSYSDRLDVNGKPTWDGNASLAYDAPPARWRGSCESGAGFERSYCNNKLIGAQYFAKGFLDYAPLDWTEFLSPRDSHGHGTHTSTTAAGNRDVPAEVYGVAMPANAGMAPRARLAAYKVCWTGVDLNGRPFNSCMASDSVAAIEKAISDGVNVINYSISGGQTLDDPVDLAFLHAASAGVFVAAAGGNEGPYNFTLSHMTPWLTTVAATTHGQQQLATLTLGNGKQYRGLSLNQSALPQTSLVLAEDAALPGVAPSLARLCPLVDPYTEEALTVLDPAKVKGKIVLCRRGDYPVIDKAQSVKNAGGVAMVLLDNSQGGFLANYVLPTLHVSLEDGTAITDYARSGRGMAALSAFAHVNGAAPAPMVAEFSSRGPNSLDPNVLKPDLAAPGVDILSGIAPELSEEQHAQVAAGTLKSPTPWSFWAGTSMATPHVAGIAALLRQQHPDWSPAAIKSALMTTTRPTVADNVTDNRSSAPLGPGGPSGTLPWGQGAGQIVPNSATDPGLVYDLGSADYAKYLCGLGVTAQCGSGSIMAYNLNLPSLTAANAGYAITLSRKVTNVGASRATYNARASLPGFDVTVSPATLTLAPGESASFNVALKRTTAPERQWQYGALSWSDGSHSVTSPLQASTGYLIDAPTPVVAEKASGLRALSVYTGYSGKLATTVGGMKPVSRASYEVAQAPFNSVDTKEQIVAACNAGQAGVRVIPVAIPANTLAARFELFNRDTGDGGNHDLDLAVFGVNGALMELSAKQGSDESITLNSPLAGTYRVCVIGNWIANNRSTGFQLSSAIVTPADNNGTLKVTLPTKVYAGAYATVGVSWSGLAPQQRYFGVLQFADGAGTVGSTTAVSIDTGNPVPLPPPLSKQVRTQRLKAPL</sequence>
<comment type="subcellular location">
    <subcellularLocation>
        <location evidence="1">Secreted</location>
    </subcellularLocation>
</comment>
<dbReference type="GO" id="GO:0006508">
    <property type="term" value="P:proteolysis"/>
    <property type="evidence" value="ECO:0007669"/>
    <property type="project" value="UniProtKB-KW"/>
</dbReference>
<feature type="chain" id="PRO_5031015717" evidence="13">
    <location>
        <begin position="21"/>
        <end position="1048"/>
    </location>
</feature>
<dbReference type="Gene3D" id="3.30.70.80">
    <property type="entry name" value="Peptidase S8 propeptide/proteinase inhibitor I9"/>
    <property type="match status" value="1"/>
</dbReference>
<feature type="active site" description="Charge relay system" evidence="9 10">
    <location>
        <position position="250"/>
    </location>
</feature>
<dbReference type="InterPro" id="IPR037045">
    <property type="entry name" value="S8pro/Inhibitor_I9_sf"/>
</dbReference>
<keyword evidence="7 10" id="KW-0720">Serine protease</keyword>
<gene>
    <name evidence="18" type="ORF">GTP45_16355</name>
</gene>
<keyword evidence="3" id="KW-0964">Secreted</keyword>